<accession>A0A485K787</accession>
<feature type="region of interest" description="Disordered" evidence="1">
    <location>
        <begin position="278"/>
        <end position="297"/>
    </location>
</feature>
<evidence type="ECO:0000313" key="4">
    <source>
        <dbReference type="EMBL" id="VFT79251.1"/>
    </source>
</evidence>
<evidence type="ECO:0000313" key="3">
    <source>
        <dbReference type="EMBL" id="KAF0717847.1"/>
    </source>
</evidence>
<dbReference type="OrthoDB" id="79652at2759"/>
<evidence type="ECO:0000313" key="5">
    <source>
        <dbReference type="Proteomes" id="UP000332933"/>
    </source>
</evidence>
<feature type="transmembrane region" description="Helical" evidence="2">
    <location>
        <begin position="198"/>
        <end position="218"/>
    </location>
</feature>
<feature type="compositionally biased region" description="Polar residues" evidence="1">
    <location>
        <begin position="278"/>
        <end position="287"/>
    </location>
</feature>
<dbReference type="Proteomes" id="UP000332933">
    <property type="component" value="Unassembled WGS sequence"/>
</dbReference>
<feature type="transmembrane region" description="Helical" evidence="2">
    <location>
        <begin position="227"/>
        <end position="247"/>
    </location>
</feature>
<protein>
    <submittedName>
        <fullName evidence="4">Aste57867_2047 protein</fullName>
    </submittedName>
</protein>
<name>A0A485K787_9STRA</name>
<proteinExistence type="predicted"/>
<evidence type="ECO:0000256" key="1">
    <source>
        <dbReference type="SAM" id="MobiDB-lite"/>
    </source>
</evidence>
<gene>
    <name evidence="4" type="primary">Aste57867_2047</name>
    <name evidence="3" type="ORF">As57867_002043</name>
    <name evidence="4" type="ORF">ASTE57867_2047</name>
</gene>
<reference evidence="3" key="2">
    <citation type="submission" date="2019-06" db="EMBL/GenBank/DDBJ databases">
        <title>Genomics analysis of Aphanomyces spp. identifies a new class of oomycete effector associated with host adaptation.</title>
        <authorList>
            <person name="Gaulin E."/>
        </authorList>
    </citation>
    <scope>NUCLEOTIDE SEQUENCE</scope>
    <source>
        <strain evidence="3">CBS 578.67</strain>
    </source>
</reference>
<sequence length="385" mass="42294">MTAATYSREMLIDLTSPNPADVYVALRRIVSARNELRELSFGDSMDLVGRLAAVMKATLNEDSTELTLRMNDMARSLIVSLLARSNGALARTVPDDLDVLLDAMARTASSQHAVPDHMRMLLFTSLSMAVECDVLPLDNSLRRRVHAFIASLASDETSLHKSQDPWLLTSPDDVALRHQITTLPPATLAPLDAQLRQFFHWALVTFGLFLCFASTLFLPRATLHRTACLMTGSIALVYGVHALSQAWRESTSRARLLRDAVSRCEGLWELEWRTPPSSSAVAKQSTPASAAAAAAKEHPMPPLGLATIEEADEGETLRGADDAVAPVLSKINPDEMLEVLTKLQQLLDDETSEDVSIETRERVRRSVNALTQLQQAQVTKLIDDC</sequence>
<keyword evidence="5" id="KW-1185">Reference proteome</keyword>
<organism evidence="4 5">
    <name type="scientific">Aphanomyces stellatus</name>
    <dbReference type="NCBI Taxonomy" id="120398"/>
    <lineage>
        <taxon>Eukaryota</taxon>
        <taxon>Sar</taxon>
        <taxon>Stramenopiles</taxon>
        <taxon>Oomycota</taxon>
        <taxon>Saprolegniomycetes</taxon>
        <taxon>Saprolegniales</taxon>
        <taxon>Verrucalvaceae</taxon>
        <taxon>Aphanomyces</taxon>
    </lineage>
</organism>
<reference evidence="4 5" key="1">
    <citation type="submission" date="2019-03" db="EMBL/GenBank/DDBJ databases">
        <authorList>
            <person name="Gaulin E."/>
            <person name="Dumas B."/>
        </authorList>
    </citation>
    <scope>NUCLEOTIDE SEQUENCE [LARGE SCALE GENOMIC DNA]</scope>
    <source>
        <strain evidence="4">CBS 568.67</strain>
    </source>
</reference>
<evidence type="ECO:0000256" key="2">
    <source>
        <dbReference type="SAM" id="Phobius"/>
    </source>
</evidence>
<keyword evidence="2" id="KW-0812">Transmembrane</keyword>
<dbReference type="EMBL" id="VJMH01000210">
    <property type="protein sequence ID" value="KAF0717847.1"/>
    <property type="molecule type" value="Genomic_DNA"/>
</dbReference>
<keyword evidence="2" id="KW-0472">Membrane</keyword>
<dbReference type="EMBL" id="CAADRA010000210">
    <property type="protein sequence ID" value="VFT79251.1"/>
    <property type="molecule type" value="Genomic_DNA"/>
</dbReference>
<keyword evidence="2" id="KW-1133">Transmembrane helix</keyword>
<dbReference type="AlphaFoldDB" id="A0A485K787"/>